<gene>
    <name evidence="1" type="ORF">HHK36_019220</name>
</gene>
<keyword evidence="2" id="KW-1185">Reference proteome</keyword>
<accession>A0A834YVV6</accession>
<dbReference type="PANTHER" id="PTHR36737:SF1">
    <property type="entry name" value="EXPRESSED PROTEIN"/>
    <property type="match status" value="1"/>
</dbReference>
<protein>
    <submittedName>
        <fullName evidence="1">Uncharacterized protein</fullName>
    </submittedName>
</protein>
<dbReference type="AlphaFoldDB" id="A0A834YVV6"/>
<evidence type="ECO:0000313" key="1">
    <source>
        <dbReference type="EMBL" id="KAF8395277.1"/>
    </source>
</evidence>
<dbReference type="OrthoDB" id="2012141at2759"/>
<dbReference type="EMBL" id="JABCRI010000013">
    <property type="protein sequence ID" value="KAF8395277.1"/>
    <property type="molecule type" value="Genomic_DNA"/>
</dbReference>
<sequence>MRKINQNFQTLSFLENKNSNKEKLFPLLLFFISLECPTVPVKEQQQHYNRVLPGQYLLAESRPQNPSLRHRLPKTLISNYALAVMKHADPIGGGFAMEAELEAAGSKCVVPGQINPI</sequence>
<dbReference type="Proteomes" id="UP000655225">
    <property type="component" value="Unassembled WGS sequence"/>
</dbReference>
<dbReference type="GO" id="GO:0009941">
    <property type="term" value="C:chloroplast envelope"/>
    <property type="evidence" value="ECO:0007669"/>
    <property type="project" value="TreeGrafter"/>
</dbReference>
<name>A0A834YVV6_TETSI</name>
<reference evidence="1 2" key="1">
    <citation type="submission" date="2020-04" db="EMBL/GenBank/DDBJ databases">
        <title>Plant Genome Project.</title>
        <authorList>
            <person name="Zhang R.-G."/>
        </authorList>
    </citation>
    <scope>NUCLEOTIDE SEQUENCE [LARGE SCALE GENOMIC DNA]</scope>
    <source>
        <strain evidence="1">YNK0</strain>
        <tissue evidence="1">Leaf</tissue>
    </source>
</reference>
<dbReference type="PANTHER" id="PTHR36737">
    <property type="entry name" value="EXPRESSED PROTEIN"/>
    <property type="match status" value="1"/>
</dbReference>
<evidence type="ECO:0000313" key="2">
    <source>
        <dbReference type="Proteomes" id="UP000655225"/>
    </source>
</evidence>
<proteinExistence type="predicted"/>
<organism evidence="1 2">
    <name type="scientific">Tetracentron sinense</name>
    <name type="common">Spur-leaf</name>
    <dbReference type="NCBI Taxonomy" id="13715"/>
    <lineage>
        <taxon>Eukaryota</taxon>
        <taxon>Viridiplantae</taxon>
        <taxon>Streptophyta</taxon>
        <taxon>Embryophyta</taxon>
        <taxon>Tracheophyta</taxon>
        <taxon>Spermatophyta</taxon>
        <taxon>Magnoliopsida</taxon>
        <taxon>Trochodendrales</taxon>
        <taxon>Trochodendraceae</taxon>
        <taxon>Tetracentron</taxon>
    </lineage>
</organism>
<comment type="caution">
    <text evidence="1">The sequence shown here is derived from an EMBL/GenBank/DDBJ whole genome shotgun (WGS) entry which is preliminary data.</text>
</comment>